<feature type="domain" description="BOD1/SHG1" evidence="2">
    <location>
        <begin position="41"/>
        <end position="142"/>
    </location>
</feature>
<feature type="compositionally biased region" description="Low complexity" evidence="1">
    <location>
        <begin position="1"/>
        <end position="21"/>
    </location>
</feature>
<evidence type="ECO:0000313" key="3">
    <source>
        <dbReference type="EMBL" id="ELA26511.1"/>
    </source>
</evidence>
<feature type="region of interest" description="Disordered" evidence="1">
    <location>
        <begin position="140"/>
        <end position="309"/>
    </location>
</feature>
<evidence type="ECO:0000256" key="1">
    <source>
        <dbReference type="SAM" id="MobiDB-lite"/>
    </source>
</evidence>
<feature type="region of interest" description="Disordered" evidence="1">
    <location>
        <begin position="324"/>
        <end position="376"/>
    </location>
</feature>
<dbReference type="PANTHER" id="PTHR28034:SF1">
    <property type="entry name" value="NUCLEOMORPHIN"/>
    <property type="match status" value="1"/>
</dbReference>
<feature type="region of interest" description="Disordered" evidence="1">
    <location>
        <begin position="1"/>
        <end position="28"/>
    </location>
</feature>
<dbReference type="Pfam" id="PF05205">
    <property type="entry name" value="COMPASS-Shg1"/>
    <property type="match status" value="1"/>
</dbReference>
<protein>
    <submittedName>
        <fullName evidence="3">Arginine rich protein</fullName>
    </submittedName>
</protein>
<dbReference type="PANTHER" id="PTHR28034">
    <property type="entry name" value="SET1 COMPLEX COMPONENT SHG1"/>
    <property type="match status" value="1"/>
</dbReference>
<feature type="compositionally biased region" description="Basic and acidic residues" evidence="1">
    <location>
        <begin position="152"/>
        <end position="309"/>
    </location>
</feature>
<dbReference type="HOGENOM" id="CLU_516784_0_0_1"/>
<dbReference type="EMBL" id="KB021042">
    <property type="protein sequence ID" value="ELA26511.1"/>
    <property type="molecule type" value="Genomic_DNA"/>
</dbReference>
<gene>
    <name evidence="3" type="ORF">CGGC5_12547</name>
</gene>
<reference evidence="3" key="1">
    <citation type="submission" date="2012-08" db="EMBL/GenBank/DDBJ databases">
        <title>Genome analysis of Colletotrichum orbiculare and Colletotrichum fructicola.</title>
        <authorList>
            <person name="Gan P.H.P."/>
            <person name="Ikeda K."/>
            <person name="Irieda H."/>
            <person name="Narusaka M."/>
            <person name="O'Connell R.J."/>
            <person name="Narusaka Y."/>
            <person name="Takano Y."/>
            <person name="Kubo Y."/>
            <person name="Shirasu K."/>
        </authorList>
    </citation>
    <scope>NUCLEOTIDE SEQUENCE</scope>
    <source>
        <strain evidence="3">Nara gc5</strain>
    </source>
</reference>
<dbReference type="STRING" id="1213859.L2FKE3"/>
<feature type="compositionally biased region" description="Basic and acidic residues" evidence="1">
    <location>
        <begin position="358"/>
        <end position="376"/>
    </location>
</feature>
<dbReference type="InterPro" id="IPR055264">
    <property type="entry name" value="BOD1/SHG1_dom"/>
</dbReference>
<accession>L2FKE3</accession>
<evidence type="ECO:0000259" key="2">
    <source>
        <dbReference type="Pfam" id="PF05205"/>
    </source>
</evidence>
<organism evidence="3">
    <name type="scientific">Colletotrichum fructicola (strain Nara gc5)</name>
    <name type="common">Anthracnose fungus</name>
    <name type="synonym">Colletotrichum gloeosporioides (strain Nara gc5)</name>
    <dbReference type="NCBI Taxonomy" id="1213859"/>
    <lineage>
        <taxon>Eukaryota</taxon>
        <taxon>Fungi</taxon>
        <taxon>Dikarya</taxon>
        <taxon>Ascomycota</taxon>
        <taxon>Pezizomycotina</taxon>
        <taxon>Sordariomycetes</taxon>
        <taxon>Hypocreomycetidae</taxon>
        <taxon>Glomerellales</taxon>
        <taxon>Glomerellaceae</taxon>
        <taxon>Colletotrichum</taxon>
        <taxon>Colletotrichum gloeosporioides species complex</taxon>
    </lineage>
</organism>
<name>L2FKE3_COLFN</name>
<sequence>MASASVDAAAGATAANDAPAPRKYKASDLPLPSATRAAIDSLAHSFKKKGGYDAIRKEVWDKFAASDYEEQVTKAILEVAEHEVQRNPHQLLTLDRGKAAALIDGALERSGVYQKAEQVITQLIDKKAIEERMRQLRRADIGEEEATAEQQRGAKTDEEYHADTMGRRAERERVREELRQKELAIEEEKRKIAREERKKVEKEREKAEEQRKAERDARRAAREKAQAERDAERDERRRQRDRERSRDRNRDRSRSRSRRRDRDRDRERDRERDAERERERQEERERRRKQREEETEKAKKNLTQEDMKRLEEEALLDLLRESTHGAAKQPEMEIDEALAPPPRKLAPASAIMPIKKVSSRDSPKVSESKKPSDPVVKKEWLPRQRVRRQRHGPEAVVGQEMAERIVNVIVTMTGVARETTTTAADVIVVPGHPAGIVLATDVTDLAPGQDLGAIGVDLGHVQRGEIGLVLLPVLELDAIGADLAHDTIVATGAVPDLALGTAAGIGAMTDGTEVALELGQSAVKGVAHALGWREGIEAVLA</sequence>
<dbReference type="AlphaFoldDB" id="L2FKE3"/>
<proteinExistence type="predicted"/>